<dbReference type="PANTHER" id="PTHR33223">
    <property type="entry name" value="CCHC-TYPE DOMAIN-CONTAINING PROTEIN"/>
    <property type="match status" value="1"/>
</dbReference>
<reference evidence="3" key="2">
    <citation type="submission" date="2021-03" db="UniProtKB">
        <authorList>
            <consortium name="EnsemblPlants"/>
        </authorList>
    </citation>
    <scope>IDENTIFICATION</scope>
</reference>
<feature type="compositionally biased region" description="Low complexity" evidence="1">
    <location>
        <begin position="292"/>
        <end position="306"/>
    </location>
</feature>
<feature type="region of interest" description="Disordered" evidence="1">
    <location>
        <begin position="251"/>
        <end position="341"/>
    </location>
</feature>
<feature type="domain" description="Retrotransposon gag" evidence="2">
    <location>
        <begin position="45"/>
        <end position="138"/>
    </location>
</feature>
<dbReference type="OMA" id="NSITIWA"/>
<accession>A0A803M6G1</accession>
<evidence type="ECO:0000313" key="3">
    <source>
        <dbReference type="EnsemblPlants" id="AUR62024034-RA:cds"/>
    </source>
</evidence>
<reference evidence="3" key="1">
    <citation type="journal article" date="2017" name="Nature">
        <title>The genome of Chenopodium quinoa.</title>
        <authorList>
            <person name="Jarvis D.E."/>
            <person name="Ho Y.S."/>
            <person name="Lightfoot D.J."/>
            <person name="Schmoeckel S.M."/>
            <person name="Li B."/>
            <person name="Borm T.J.A."/>
            <person name="Ohyanagi H."/>
            <person name="Mineta K."/>
            <person name="Michell C.T."/>
            <person name="Saber N."/>
            <person name="Kharbatia N.M."/>
            <person name="Rupper R.R."/>
            <person name="Sharp A.R."/>
            <person name="Dally N."/>
            <person name="Boughton B.A."/>
            <person name="Woo Y.H."/>
            <person name="Gao G."/>
            <person name="Schijlen E.G.W.M."/>
            <person name="Guo X."/>
            <person name="Momin A.A."/>
            <person name="Negrao S."/>
            <person name="Al-Babili S."/>
            <person name="Gehring C."/>
            <person name="Roessner U."/>
            <person name="Jung C."/>
            <person name="Murphy K."/>
            <person name="Arold S.T."/>
            <person name="Gojobori T."/>
            <person name="van der Linden C.G."/>
            <person name="van Loo E.N."/>
            <person name="Jellen E.N."/>
            <person name="Maughan P.J."/>
            <person name="Tester M."/>
        </authorList>
    </citation>
    <scope>NUCLEOTIDE SEQUENCE [LARGE SCALE GENOMIC DNA]</scope>
    <source>
        <strain evidence="3">cv. PI 614886</strain>
    </source>
</reference>
<sequence>MAERTLKELGAPRTGEDPLCIVFPELENPLKLNSGVEQEHIRLHAFPFSLQDPAKEWLYEQLSPSSINSWAEIEKRFLERFFPASRIGSIRKEICGIRQNNNESLYEYWQRFNRLCSSCPQHQISEQMLIQYLYEGLLPNERGMIDASSGGALVDKTPAEARKLISNMAQNTQQFGTRNDVNRVNDVDLSGVQNQLQENAQQIATLTTLVSKIVPGNESTARVCGVCSGFSHATDECPTLQSEDINALNNFPSQSQTKCDPFPNTYNEGWRDHPNLRYGNRPQLLQNNQSRQFGQQNPSPQSQGPSLESMVEQLATQIGQVHNQNTKYQSTKDSDLQQLDT</sequence>
<dbReference type="Proteomes" id="UP000596660">
    <property type="component" value="Unplaced"/>
</dbReference>
<proteinExistence type="predicted"/>
<protein>
    <recommendedName>
        <fullName evidence="2">Retrotransposon gag domain-containing protein</fullName>
    </recommendedName>
</protein>
<dbReference type="AlphaFoldDB" id="A0A803M6G1"/>
<evidence type="ECO:0000313" key="4">
    <source>
        <dbReference type="Proteomes" id="UP000596660"/>
    </source>
</evidence>
<gene>
    <name evidence="3" type="primary">LOC110699837</name>
</gene>
<dbReference type="EnsemblPlants" id="AUR62024034-RA">
    <property type="protein sequence ID" value="AUR62024034-RA:cds"/>
    <property type="gene ID" value="AUR62024034"/>
</dbReference>
<keyword evidence="4" id="KW-1185">Reference proteome</keyword>
<organism evidence="3 4">
    <name type="scientific">Chenopodium quinoa</name>
    <name type="common">Quinoa</name>
    <dbReference type="NCBI Taxonomy" id="63459"/>
    <lineage>
        <taxon>Eukaryota</taxon>
        <taxon>Viridiplantae</taxon>
        <taxon>Streptophyta</taxon>
        <taxon>Embryophyta</taxon>
        <taxon>Tracheophyta</taxon>
        <taxon>Spermatophyta</taxon>
        <taxon>Magnoliopsida</taxon>
        <taxon>eudicotyledons</taxon>
        <taxon>Gunneridae</taxon>
        <taxon>Pentapetalae</taxon>
        <taxon>Caryophyllales</taxon>
        <taxon>Chenopodiaceae</taxon>
        <taxon>Chenopodioideae</taxon>
        <taxon>Atripliceae</taxon>
        <taxon>Chenopodium</taxon>
    </lineage>
</organism>
<name>A0A803M6G1_CHEQI</name>
<evidence type="ECO:0000256" key="1">
    <source>
        <dbReference type="SAM" id="MobiDB-lite"/>
    </source>
</evidence>
<dbReference type="PANTHER" id="PTHR33223:SF3">
    <property type="match status" value="1"/>
</dbReference>
<dbReference type="Pfam" id="PF03732">
    <property type="entry name" value="Retrotrans_gag"/>
    <property type="match status" value="1"/>
</dbReference>
<feature type="compositionally biased region" description="Polar residues" evidence="1">
    <location>
        <begin position="314"/>
        <end position="329"/>
    </location>
</feature>
<dbReference type="InterPro" id="IPR005162">
    <property type="entry name" value="Retrotrans_gag_dom"/>
</dbReference>
<evidence type="ECO:0000259" key="2">
    <source>
        <dbReference type="Pfam" id="PF03732"/>
    </source>
</evidence>
<dbReference type="Gramene" id="AUR62024034-RA">
    <property type="protein sequence ID" value="AUR62024034-RA:cds"/>
    <property type="gene ID" value="AUR62024034"/>
</dbReference>